<organism evidence="5 6">
    <name type="scientific">Drosophila albomicans</name>
    <name type="common">Fruit fly</name>
    <dbReference type="NCBI Taxonomy" id="7291"/>
    <lineage>
        <taxon>Eukaryota</taxon>
        <taxon>Metazoa</taxon>
        <taxon>Ecdysozoa</taxon>
        <taxon>Arthropoda</taxon>
        <taxon>Hexapoda</taxon>
        <taxon>Insecta</taxon>
        <taxon>Pterygota</taxon>
        <taxon>Neoptera</taxon>
        <taxon>Endopterygota</taxon>
        <taxon>Diptera</taxon>
        <taxon>Brachycera</taxon>
        <taxon>Muscomorpha</taxon>
        <taxon>Ephydroidea</taxon>
        <taxon>Drosophilidae</taxon>
        <taxon>Drosophila</taxon>
    </lineage>
</organism>
<dbReference type="InterPro" id="IPR050439">
    <property type="entry name" value="ADAMTS_ADAMTS-like"/>
</dbReference>
<dbReference type="RefSeq" id="XP_051859203.1">
    <property type="nucleotide sequence ID" value="XM_052003243.1"/>
</dbReference>
<dbReference type="PANTHER" id="PTHR13723:SF316">
    <property type="entry name" value="LONELY HEART, ISOFORM A"/>
    <property type="match status" value="1"/>
</dbReference>
<dbReference type="Pfam" id="PF05986">
    <property type="entry name" value="ADAMTS_spacer1"/>
    <property type="match status" value="1"/>
</dbReference>
<proteinExistence type="predicted"/>
<dbReference type="GeneID" id="127565299"/>
<sequence>MQLIRIILCVSVIQTCSSTETASSNNGNTTNILVKTDAGEDSDDDYVDYADETEVSKQKGQRNQNTFDRVGTYYSWDRWEKWSKCSTTCVQIKKRKCLERSSKNSTQEETVERRFYPGNGTLGCSGVLKRYRQCKEERCKIGKQRLRDEQCERFNSVPYREAFYNWVGYEKEHDECMLFCRQVSSDLFISMNQSVTDGTPCNRPAVYYTQFYRRQAVCVEGICRAVHSSGLIRPTTTRDSQLKCGSVLCTRISQIFKQRNLKKNYNHIVTIPIGAMNLSIREEKKQSNNSLALRSPDEVILLNADQSKMSDGGLFTLNNETYQFDRQNGLITSKGPLAKAVILMYFVADTTTSVNDVQYNYTLPISSAPVIEEEEFQAIWDEWGKPINDSDAGYGQRVRERKRKRFNWKLLGFGECNRSCGPGTQTPIFRCINARESSSRYYSPSRCAVIEKPTFSNDIYNCNRGLCPAFWRPSNFSDCQCPNGVSIGRRTRHFECMQEQIKGNVILVPDKLCPARDDLSEPCRCPIILSKTLSLGTKV</sequence>
<dbReference type="InterPro" id="IPR000884">
    <property type="entry name" value="TSP1_rpt"/>
</dbReference>
<feature type="chain" id="PRO_5039301132" evidence="3">
    <location>
        <begin position="19"/>
        <end position="539"/>
    </location>
</feature>
<protein>
    <submittedName>
        <fullName evidence="6">Thrombospondin type-1 domain-containing protein 4-like isoform X1</fullName>
    </submittedName>
</protein>
<keyword evidence="3" id="KW-0732">Signal</keyword>
<evidence type="ECO:0000256" key="2">
    <source>
        <dbReference type="ARBA" id="ARBA00022525"/>
    </source>
</evidence>
<dbReference type="Proteomes" id="UP000515160">
    <property type="component" value="Chromosome 2L"/>
</dbReference>
<dbReference type="PANTHER" id="PTHR13723">
    <property type="entry name" value="ADAMTS A DISINTEGRIN AND METALLOPROTEASE WITH THROMBOSPONDIN MOTIFS PROTEASE"/>
    <property type="match status" value="1"/>
</dbReference>
<keyword evidence="2" id="KW-0964">Secreted</keyword>
<feature type="domain" description="ADAMTS/ADAMTS-like Spacer 1" evidence="4">
    <location>
        <begin position="252"/>
        <end position="364"/>
    </location>
</feature>
<evidence type="ECO:0000256" key="1">
    <source>
        <dbReference type="ARBA" id="ARBA00004613"/>
    </source>
</evidence>
<dbReference type="PROSITE" id="PS50092">
    <property type="entry name" value="TSP1"/>
    <property type="match status" value="1"/>
</dbReference>
<dbReference type="InterPro" id="IPR036383">
    <property type="entry name" value="TSP1_rpt_sf"/>
</dbReference>
<name>A0A9C6T0F2_DROAB</name>
<accession>A0A9C6T0F2</accession>
<dbReference type="GO" id="GO:0005576">
    <property type="term" value="C:extracellular region"/>
    <property type="evidence" value="ECO:0007669"/>
    <property type="project" value="UniProtKB-SubCell"/>
</dbReference>
<dbReference type="OrthoDB" id="5781878at2759"/>
<evidence type="ECO:0000313" key="5">
    <source>
        <dbReference type="Proteomes" id="UP000515160"/>
    </source>
</evidence>
<keyword evidence="5" id="KW-1185">Reference proteome</keyword>
<reference evidence="6" key="1">
    <citation type="submission" date="2025-08" db="UniProtKB">
        <authorList>
            <consortium name="RefSeq"/>
        </authorList>
    </citation>
    <scope>IDENTIFICATION</scope>
    <source>
        <strain evidence="6">15112-1751.03</strain>
        <tissue evidence="6">Whole Adult</tissue>
    </source>
</reference>
<dbReference type="Gene3D" id="2.20.100.10">
    <property type="entry name" value="Thrombospondin type-1 (TSP1) repeat"/>
    <property type="match status" value="1"/>
</dbReference>
<gene>
    <name evidence="6" type="primary">LOC127565299</name>
</gene>
<evidence type="ECO:0000259" key="4">
    <source>
        <dbReference type="Pfam" id="PF05986"/>
    </source>
</evidence>
<evidence type="ECO:0000256" key="3">
    <source>
        <dbReference type="SAM" id="SignalP"/>
    </source>
</evidence>
<feature type="signal peptide" evidence="3">
    <location>
        <begin position="1"/>
        <end position="18"/>
    </location>
</feature>
<comment type="subcellular location">
    <subcellularLocation>
        <location evidence="1">Secreted</location>
    </subcellularLocation>
</comment>
<dbReference type="Gene3D" id="2.60.120.830">
    <property type="match status" value="1"/>
</dbReference>
<evidence type="ECO:0000313" key="6">
    <source>
        <dbReference type="RefSeq" id="XP_051859203.1"/>
    </source>
</evidence>
<dbReference type="Pfam" id="PF19030">
    <property type="entry name" value="TSP1_ADAMTS"/>
    <property type="match status" value="1"/>
</dbReference>
<dbReference type="GO" id="GO:0031012">
    <property type="term" value="C:extracellular matrix"/>
    <property type="evidence" value="ECO:0007669"/>
    <property type="project" value="TreeGrafter"/>
</dbReference>
<dbReference type="AlphaFoldDB" id="A0A9C6T0F2"/>
<dbReference type="InterPro" id="IPR010294">
    <property type="entry name" value="ADAMTS_spacer1"/>
</dbReference>